<dbReference type="PANTHER" id="PTHR34203:SF15">
    <property type="entry name" value="SLL1173 PROTEIN"/>
    <property type="match status" value="1"/>
</dbReference>
<dbReference type="EMBL" id="JAAVTX010000003">
    <property type="protein sequence ID" value="NKE45434.1"/>
    <property type="molecule type" value="Genomic_DNA"/>
</dbReference>
<dbReference type="Pfam" id="PF05050">
    <property type="entry name" value="Methyltransf_21"/>
    <property type="match status" value="1"/>
</dbReference>
<feature type="region of interest" description="Disordered" evidence="1">
    <location>
        <begin position="1"/>
        <end position="34"/>
    </location>
</feature>
<evidence type="ECO:0000313" key="4">
    <source>
        <dbReference type="Proteomes" id="UP000765160"/>
    </source>
</evidence>
<dbReference type="InterPro" id="IPR029063">
    <property type="entry name" value="SAM-dependent_MTases_sf"/>
</dbReference>
<feature type="domain" description="Methyltransferase FkbM" evidence="2">
    <location>
        <begin position="132"/>
        <end position="301"/>
    </location>
</feature>
<reference evidence="3 4" key="1">
    <citation type="submission" date="2020-03" db="EMBL/GenBank/DDBJ databases">
        <title>Roseomonas selenitidurans sp. nov. isolated from soil.</title>
        <authorList>
            <person name="Liu H."/>
        </authorList>
    </citation>
    <scope>NUCLEOTIDE SEQUENCE [LARGE SCALE GENOMIC DNA]</scope>
    <source>
        <strain evidence="3 4">JCM 15073</strain>
    </source>
</reference>
<evidence type="ECO:0000256" key="1">
    <source>
        <dbReference type="SAM" id="MobiDB-lite"/>
    </source>
</evidence>
<dbReference type="SUPFAM" id="SSF53335">
    <property type="entry name" value="S-adenosyl-L-methionine-dependent methyltransferases"/>
    <property type="match status" value="1"/>
</dbReference>
<keyword evidence="3" id="KW-0808">Transferase</keyword>
<dbReference type="RefSeq" id="WP_168049874.1">
    <property type="nucleotide sequence ID" value="NZ_JAATJR010000003.1"/>
</dbReference>
<protein>
    <submittedName>
        <fullName evidence="3">FkbM family methyltransferase</fullName>
    </submittedName>
</protein>
<comment type="caution">
    <text evidence="3">The sequence shown here is derived from an EMBL/GenBank/DDBJ whole genome shotgun (WGS) entry which is preliminary data.</text>
</comment>
<proteinExistence type="predicted"/>
<dbReference type="Proteomes" id="UP000765160">
    <property type="component" value="Unassembled WGS sequence"/>
</dbReference>
<dbReference type="GO" id="GO:0032259">
    <property type="term" value="P:methylation"/>
    <property type="evidence" value="ECO:0007669"/>
    <property type="project" value="UniProtKB-KW"/>
</dbReference>
<dbReference type="InterPro" id="IPR052514">
    <property type="entry name" value="SAM-dependent_MTase"/>
</dbReference>
<feature type="compositionally biased region" description="Basic and acidic residues" evidence="1">
    <location>
        <begin position="25"/>
        <end position="34"/>
    </location>
</feature>
<dbReference type="Gene3D" id="3.40.50.150">
    <property type="entry name" value="Vaccinia Virus protein VP39"/>
    <property type="match status" value="1"/>
</dbReference>
<dbReference type="GO" id="GO:0008168">
    <property type="term" value="F:methyltransferase activity"/>
    <property type="evidence" value="ECO:0007669"/>
    <property type="project" value="UniProtKB-KW"/>
</dbReference>
<keyword evidence="3" id="KW-0489">Methyltransferase</keyword>
<sequence length="341" mass="37245">MNAINISVPHQAGPHQAGPHQAGPHHSDGPDRNNTLRERLKTAALQAACAGLRHYFQSMPGSLGKAWLWRHVVERRILWRRLEIEARSRFGARFAGALPDAVHGYMYFFGVWEPAITAIYRAALKPGDVVVDIGANVGTHALLAAHLVGPTGRVHAVEASPWIHARLRQNLATNGVTNVQTYNLAATDVPGTVSVYLHDDRNLGGTTIVATEAERLGAAQEAVVEGRPLSQIVPLEELRAARLIKMDVEGAEWLVVQGMRDVLPLLRADAEILCEVNPAALRQLGGSLDELLALFAGAGFQAFEVMNPYRAQFYIDTPPLQVVPLARRDFEVADLVFRRAA</sequence>
<dbReference type="NCBIfam" id="TIGR01444">
    <property type="entry name" value="fkbM_fam"/>
    <property type="match status" value="1"/>
</dbReference>
<evidence type="ECO:0000259" key="2">
    <source>
        <dbReference type="Pfam" id="PF05050"/>
    </source>
</evidence>
<accession>A0ABX1EZG0</accession>
<dbReference type="InterPro" id="IPR006342">
    <property type="entry name" value="FkbM_mtfrase"/>
</dbReference>
<gene>
    <name evidence="3" type="ORF">HB662_11660</name>
</gene>
<keyword evidence="4" id="KW-1185">Reference proteome</keyword>
<evidence type="ECO:0000313" key="3">
    <source>
        <dbReference type="EMBL" id="NKE45434.1"/>
    </source>
</evidence>
<organism evidence="3 4">
    <name type="scientific">Falsiroseomonas frigidaquae</name>
    <dbReference type="NCBI Taxonomy" id="487318"/>
    <lineage>
        <taxon>Bacteria</taxon>
        <taxon>Pseudomonadati</taxon>
        <taxon>Pseudomonadota</taxon>
        <taxon>Alphaproteobacteria</taxon>
        <taxon>Acetobacterales</taxon>
        <taxon>Roseomonadaceae</taxon>
        <taxon>Falsiroseomonas</taxon>
    </lineage>
</organism>
<dbReference type="PANTHER" id="PTHR34203">
    <property type="entry name" value="METHYLTRANSFERASE, FKBM FAMILY PROTEIN"/>
    <property type="match status" value="1"/>
</dbReference>
<name>A0ABX1EZG0_9PROT</name>